<dbReference type="InterPro" id="IPR003593">
    <property type="entry name" value="AAA+_ATPase"/>
</dbReference>
<dbReference type="Gene3D" id="3.30.300.20">
    <property type="match status" value="1"/>
</dbReference>
<keyword evidence="4 7" id="KW-0677">Repeat</keyword>
<protein>
    <recommendedName>
        <fullName evidence="2 7">GTPase Der</fullName>
    </recommendedName>
</protein>
<accession>A0AAX4NZB7</accession>
<reference evidence="9 10" key="1">
    <citation type="submission" date="2024-03" db="EMBL/GenBank/DDBJ databases">
        <title>Complete genome sequence of the green alga Chloropicon roscoffensis RCC1871.</title>
        <authorList>
            <person name="Lemieux C."/>
            <person name="Pombert J.-F."/>
            <person name="Otis C."/>
            <person name="Turmel M."/>
        </authorList>
    </citation>
    <scope>NUCLEOTIDE SEQUENCE [LARGE SCALE GENOMIC DNA]</scope>
    <source>
        <strain evidence="9 10">RCC1871</strain>
    </source>
</reference>
<dbReference type="SMART" id="SM00382">
    <property type="entry name" value="AAA"/>
    <property type="match status" value="2"/>
</dbReference>
<evidence type="ECO:0000256" key="4">
    <source>
        <dbReference type="ARBA" id="ARBA00022737"/>
    </source>
</evidence>
<dbReference type="SUPFAM" id="SSF52540">
    <property type="entry name" value="P-loop containing nucleoside triphosphate hydrolases"/>
    <property type="match status" value="2"/>
</dbReference>
<dbReference type="NCBIfam" id="TIGR03594">
    <property type="entry name" value="GTPase_EngA"/>
    <property type="match status" value="1"/>
</dbReference>
<evidence type="ECO:0000256" key="6">
    <source>
        <dbReference type="ARBA" id="ARBA00023134"/>
    </source>
</evidence>
<evidence type="ECO:0000256" key="2">
    <source>
        <dbReference type="ARBA" id="ARBA00020953"/>
    </source>
</evidence>
<dbReference type="SUPFAM" id="SSF82653">
    <property type="entry name" value="Probable GTPase Der, C-terminal domain"/>
    <property type="match status" value="1"/>
</dbReference>
<keyword evidence="5 7" id="KW-0547">Nucleotide-binding</keyword>
<dbReference type="InterPro" id="IPR016484">
    <property type="entry name" value="GTPase_Der"/>
</dbReference>
<dbReference type="Pfam" id="PF14714">
    <property type="entry name" value="KH_dom-like"/>
    <property type="match status" value="1"/>
</dbReference>
<name>A0AAX4NZB7_9CHLO</name>
<feature type="domain" description="AAA+ ATPase" evidence="8">
    <location>
        <begin position="46"/>
        <end position="208"/>
    </location>
</feature>
<feature type="domain" description="AAA+ ATPase" evidence="8">
    <location>
        <begin position="253"/>
        <end position="418"/>
    </location>
</feature>
<evidence type="ECO:0000313" key="9">
    <source>
        <dbReference type="EMBL" id="WZN58940.1"/>
    </source>
</evidence>
<dbReference type="Pfam" id="PF01926">
    <property type="entry name" value="MMR_HSR1"/>
    <property type="match status" value="2"/>
</dbReference>
<comment type="function">
    <text evidence="7">GTPase that plays an essential role in the late steps of ribosome biogenesis.</text>
</comment>
<gene>
    <name evidence="9" type="ORF">HKI87_01g04650</name>
</gene>
<comment type="similarity">
    <text evidence="1 7">Belongs to the TRAFAC class TrmE-Era-EngA-EngB-Septin-like GTPase superfamily. EngA (Der) GTPase family.</text>
</comment>
<dbReference type="PANTHER" id="PTHR43834">
    <property type="entry name" value="GTPASE DER"/>
    <property type="match status" value="1"/>
</dbReference>
<dbReference type="NCBIfam" id="TIGR00231">
    <property type="entry name" value="small_GTP"/>
    <property type="match status" value="1"/>
</dbReference>
<evidence type="ECO:0000256" key="5">
    <source>
        <dbReference type="ARBA" id="ARBA00022741"/>
    </source>
</evidence>
<dbReference type="Gene3D" id="3.40.50.300">
    <property type="entry name" value="P-loop containing nucleotide triphosphate hydrolases"/>
    <property type="match status" value="2"/>
</dbReference>
<evidence type="ECO:0000256" key="7">
    <source>
        <dbReference type="RuleBase" id="RU004481"/>
    </source>
</evidence>
<dbReference type="InterPro" id="IPR005225">
    <property type="entry name" value="Small_GTP-bd"/>
</dbReference>
<evidence type="ECO:0000256" key="3">
    <source>
        <dbReference type="ARBA" id="ARBA00022517"/>
    </source>
</evidence>
<dbReference type="InterPro" id="IPR027417">
    <property type="entry name" value="P-loop_NTPase"/>
</dbReference>
<sequence length="536" mass="58522">MALRMVGGAKMFGLARPYGWLGLSWRSCRYSTNLIAGSPDAERSLERPKVVILGQPNVGKSTLFNRLTSRSGRRGSGRKTAITLNTPGGHVTRDVIEGRATLGDLRFRVFDTAGHNDERYWQNLGDTPRLENSIAPIVRETLRRSHVALFLVDGRHGLSEPDLALARWVRRNAAPGMLAEGRVRVVLNKCEGLLSRGGSGDLEAAGEEALSLGFGEGVTVSAETGEGMADLYQALWTAFPSDAREAASEAHGQTIRVAVTGRPNVGKSTLVNSLLGYDRVLTGPKPGLTRDSVEVDLPWGGRDFTVVDTAGRVRGSKLPHYDDSGGAVAGRANEDAERAVHFAHVVVLVVDADQILRSVADHRQSSSYLTHFESTIAASALRHGRPLVVLANKMDLVDSADPEERDRVNRLLAEGLPDYQGVRLVPCSAKTGLGVGFLLPAVAEVYDMWRGRVQTSHLNAWLEDLKRFHHGGGPTSIVGSMRYAAQVKTRPPTFCFWTKKRRGKERKGENSVAKFLRHKLQESFGLTGIPIRVMFR</sequence>
<dbReference type="PANTHER" id="PTHR43834:SF6">
    <property type="entry name" value="GTPASE DER"/>
    <property type="match status" value="1"/>
</dbReference>
<evidence type="ECO:0000313" key="10">
    <source>
        <dbReference type="Proteomes" id="UP001472866"/>
    </source>
</evidence>
<dbReference type="InterPro" id="IPR015946">
    <property type="entry name" value="KH_dom-like_a/b"/>
</dbReference>
<evidence type="ECO:0000259" key="8">
    <source>
        <dbReference type="SMART" id="SM00382"/>
    </source>
</evidence>
<dbReference type="GO" id="GO:0005525">
    <property type="term" value="F:GTP binding"/>
    <property type="evidence" value="ECO:0007669"/>
    <property type="project" value="UniProtKB-KW"/>
</dbReference>
<dbReference type="GO" id="GO:0042254">
    <property type="term" value="P:ribosome biogenesis"/>
    <property type="evidence" value="ECO:0007669"/>
    <property type="project" value="UniProtKB-KW"/>
</dbReference>
<keyword evidence="3" id="KW-0690">Ribosome biogenesis</keyword>
<dbReference type="InterPro" id="IPR006073">
    <property type="entry name" value="GTP-bd"/>
</dbReference>
<dbReference type="EMBL" id="CP151501">
    <property type="protein sequence ID" value="WZN58940.1"/>
    <property type="molecule type" value="Genomic_DNA"/>
</dbReference>
<dbReference type="PIRSF" id="PIRSF006485">
    <property type="entry name" value="GTP-binding_EngA"/>
    <property type="match status" value="1"/>
</dbReference>
<keyword evidence="10" id="KW-1185">Reference proteome</keyword>
<organism evidence="9 10">
    <name type="scientific">Chloropicon roscoffensis</name>
    <dbReference type="NCBI Taxonomy" id="1461544"/>
    <lineage>
        <taxon>Eukaryota</taxon>
        <taxon>Viridiplantae</taxon>
        <taxon>Chlorophyta</taxon>
        <taxon>Chloropicophyceae</taxon>
        <taxon>Chloropicales</taxon>
        <taxon>Chloropicaceae</taxon>
        <taxon>Chloropicon</taxon>
    </lineage>
</organism>
<proteinExistence type="inferred from homology"/>
<dbReference type="AlphaFoldDB" id="A0AAX4NZB7"/>
<dbReference type="Proteomes" id="UP001472866">
    <property type="component" value="Chromosome 01"/>
</dbReference>
<evidence type="ECO:0000256" key="1">
    <source>
        <dbReference type="ARBA" id="ARBA00008279"/>
    </source>
</evidence>
<keyword evidence="6 7" id="KW-0342">GTP-binding</keyword>
<dbReference type="InterPro" id="IPR032859">
    <property type="entry name" value="KH_dom-like"/>
</dbReference>